<sequence>MPPTKHVVFDVVGTCFTFDAFFSAIESRLGPRFRAHCIQPKLFGYAWMEAAEREYAYLSMSHRYQPFLAIFGAIFYRTLGFAGIANPRSFASDEDKEFLIGSYHQLQPREGVDRAIQSLRDAEFTVWCFTTGDVSRVRGYFLSSGIEVPVENFVSCDKGQLAKPALEAYQQVMSRFDRSEVLWFAAAHMWDVSAAKTAGFRGAYCTAWEKESCSEIFGEMDVTADSLPELAAQIISAT</sequence>
<evidence type="ECO:0000313" key="1">
    <source>
        <dbReference type="EMBL" id="KAK1145756.1"/>
    </source>
</evidence>
<organism evidence="1 2">
    <name type="scientific">Aspergillus melleus</name>
    <dbReference type="NCBI Taxonomy" id="138277"/>
    <lineage>
        <taxon>Eukaryota</taxon>
        <taxon>Fungi</taxon>
        <taxon>Dikarya</taxon>
        <taxon>Ascomycota</taxon>
        <taxon>Pezizomycotina</taxon>
        <taxon>Eurotiomycetes</taxon>
        <taxon>Eurotiomycetidae</taxon>
        <taxon>Eurotiales</taxon>
        <taxon>Aspergillaceae</taxon>
        <taxon>Aspergillus</taxon>
        <taxon>Aspergillus subgen. Circumdati</taxon>
    </lineage>
</organism>
<accession>A0ACC3B5V7</accession>
<dbReference type="EMBL" id="JAOPJF010000022">
    <property type="protein sequence ID" value="KAK1145756.1"/>
    <property type="molecule type" value="Genomic_DNA"/>
</dbReference>
<reference evidence="1 2" key="1">
    <citation type="journal article" date="2023" name="ACS Omega">
        <title>Identification of the Neoaspergillic Acid Biosynthesis Gene Cluster by Establishing an In Vitro CRISPR-Ribonucleoprotein Genetic System in Aspergillus melleus.</title>
        <authorList>
            <person name="Yuan B."/>
            <person name="Grau M.F."/>
            <person name="Murata R.M."/>
            <person name="Torok T."/>
            <person name="Venkateswaran K."/>
            <person name="Stajich J.E."/>
            <person name="Wang C.C.C."/>
        </authorList>
    </citation>
    <scope>NUCLEOTIDE SEQUENCE [LARGE SCALE GENOMIC DNA]</scope>
    <source>
        <strain evidence="1 2">IMV 1140</strain>
    </source>
</reference>
<protein>
    <submittedName>
        <fullName evidence="1">Uncharacterized protein</fullName>
    </submittedName>
</protein>
<evidence type="ECO:0000313" key="2">
    <source>
        <dbReference type="Proteomes" id="UP001177260"/>
    </source>
</evidence>
<keyword evidence="2" id="KW-1185">Reference proteome</keyword>
<proteinExistence type="predicted"/>
<gene>
    <name evidence="1" type="ORF">N8T08_003994</name>
</gene>
<name>A0ACC3B5V7_9EURO</name>
<dbReference type="Proteomes" id="UP001177260">
    <property type="component" value="Unassembled WGS sequence"/>
</dbReference>
<comment type="caution">
    <text evidence="1">The sequence shown here is derived from an EMBL/GenBank/DDBJ whole genome shotgun (WGS) entry which is preliminary data.</text>
</comment>